<name>A0A7J6M9T8_PERCH</name>
<comment type="caution">
    <text evidence="1">The sequence shown here is derived from an EMBL/GenBank/DDBJ whole genome shotgun (WGS) entry which is preliminary data.</text>
</comment>
<reference evidence="1 2" key="1">
    <citation type="submission" date="2020-04" db="EMBL/GenBank/DDBJ databases">
        <title>Perkinsus chesapeaki whole genome sequence.</title>
        <authorList>
            <person name="Bogema D.R."/>
        </authorList>
    </citation>
    <scope>NUCLEOTIDE SEQUENCE [LARGE SCALE GENOMIC DNA]</scope>
    <source>
        <strain evidence="1">ATCC PRA-425</strain>
    </source>
</reference>
<dbReference type="AlphaFoldDB" id="A0A7J6M9T8"/>
<dbReference type="Proteomes" id="UP000591131">
    <property type="component" value="Unassembled WGS sequence"/>
</dbReference>
<sequence>MIIFDAAKDIEELDIGELDEPDSMQTDVSYSFREELDHLRASISHEGKATEDAFLMGANNGRSQMAFVTLKLDWTLENLKVGTDKLAADWKTRLTLGGLAKVNLYSFDPGRLLMTANDLQEISEMKKFILDQPETDL</sequence>
<dbReference type="EMBL" id="JAAPAO010000192">
    <property type="protein sequence ID" value="KAF4668362.1"/>
    <property type="molecule type" value="Genomic_DNA"/>
</dbReference>
<organism evidence="1 2">
    <name type="scientific">Perkinsus chesapeaki</name>
    <name type="common">Clam parasite</name>
    <name type="synonym">Perkinsus andrewsi</name>
    <dbReference type="NCBI Taxonomy" id="330153"/>
    <lineage>
        <taxon>Eukaryota</taxon>
        <taxon>Sar</taxon>
        <taxon>Alveolata</taxon>
        <taxon>Perkinsozoa</taxon>
        <taxon>Perkinsea</taxon>
        <taxon>Perkinsida</taxon>
        <taxon>Perkinsidae</taxon>
        <taxon>Perkinsus</taxon>
    </lineage>
</organism>
<evidence type="ECO:0000313" key="1">
    <source>
        <dbReference type="EMBL" id="KAF4668362.1"/>
    </source>
</evidence>
<protein>
    <submittedName>
        <fullName evidence="1">Uncharacterized protein</fullName>
    </submittedName>
</protein>
<gene>
    <name evidence="1" type="ORF">FOL47_003067</name>
</gene>
<dbReference type="Gene3D" id="3.30.70.260">
    <property type="match status" value="1"/>
</dbReference>
<proteinExistence type="predicted"/>
<evidence type="ECO:0000313" key="2">
    <source>
        <dbReference type="Proteomes" id="UP000591131"/>
    </source>
</evidence>
<accession>A0A7J6M9T8</accession>
<keyword evidence="2" id="KW-1185">Reference proteome</keyword>